<name>A0A556N7A8_9FLAO</name>
<keyword evidence="3" id="KW-1185">Reference proteome</keyword>
<reference evidence="2 3" key="1">
    <citation type="submission" date="2019-07" db="EMBL/GenBank/DDBJ databases">
        <authorList>
            <person name="Huq M.A."/>
        </authorList>
    </citation>
    <scope>NUCLEOTIDE SEQUENCE [LARGE SCALE GENOMIC DNA]</scope>
    <source>
        <strain evidence="2 3">MAH-3</strain>
    </source>
</reference>
<evidence type="ECO:0000259" key="1">
    <source>
        <dbReference type="Pfam" id="PF01902"/>
    </source>
</evidence>
<gene>
    <name evidence="2" type="ORF">FO442_02455</name>
</gene>
<dbReference type="GO" id="GO:0017178">
    <property type="term" value="F:diphthine-ammonia ligase activity"/>
    <property type="evidence" value="ECO:0007669"/>
    <property type="project" value="UniProtKB-EC"/>
</dbReference>
<dbReference type="EC" id="6.3.1.14" evidence="2"/>
<evidence type="ECO:0000313" key="3">
    <source>
        <dbReference type="Proteomes" id="UP000316008"/>
    </source>
</evidence>
<dbReference type="Pfam" id="PF01902">
    <property type="entry name" value="Diphthami_syn_2"/>
    <property type="match status" value="1"/>
</dbReference>
<dbReference type="InterPro" id="IPR002761">
    <property type="entry name" value="Diphthami_syn_dom"/>
</dbReference>
<evidence type="ECO:0000313" key="2">
    <source>
        <dbReference type="EMBL" id="TSJ48011.1"/>
    </source>
</evidence>
<proteinExistence type="predicted"/>
<dbReference type="InterPro" id="IPR030662">
    <property type="entry name" value="DPH6/MJ0570"/>
</dbReference>
<dbReference type="Proteomes" id="UP000316008">
    <property type="component" value="Unassembled WGS sequence"/>
</dbReference>
<dbReference type="PANTHER" id="PTHR12196:SF2">
    <property type="entry name" value="DIPHTHINE--AMMONIA LIGASE"/>
    <property type="match status" value="1"/>
</dbReference>
<keyword evidence="2" id="KW-0436">Ligase</keyword>
<dbReference type="AlphaFoldDB" id="A0A556N7A8"/>
<dbReference type="NCBIfam" id="TIGR00290">
    <property type="entry name" value="MJ0570_dom"/>
    <property type="match status" value="1"/>
</dbReference>
<dbReference type="CDD" id="cd01994">
    <property type="entry name" value="AANH_PF0828-like"/>
    <property type="match status" value="1"/>
</dbReference>
<accession>A0A556N7A8</accession>
<comment type="caution">
    <text evidence="2">The sequence shown here is derived from an EMBL/GenBank/DDBJ whole genome shotgun (WGS) entry which is preliminary data.</text>
</comment>
<dbReference type="InterPro" id="IPR014729">
    <property type="entry name" value="Rossmann-like_a/b/a_fold"/>
</dbReference>
<dbReference type="SUPFAM" id="SSF52402">
    <property type="entry name" value="Adenine nucleotide alpha hydrolases-like"/>
    <property type="match status" value="1"/>
</dbReference>
<dbReference type="Gene3D" id="3.90.1490.10">
    <property type="entry name" value="putative n-type atp pyrophosphatase, domain 2"/>
    <property type="match status" value="1"/>
</dbReference>
<dbReference type="GO" id="GO:0017183">
    <property type="term" value="P:protein histidyl modification to diphthamide"/>
    <property type="evidence" value="ECO:0007669"/>
    <property type="project" value="TreeGrafter"/>
</dbReference>
<sequence>MSNFGSMKQKAIVLWSGGKDCNLAMQLAKEAGYELIALVTFHSKTTEFRAHPKAWMDLQSKSLGITHILLEIEEPFAENYEIGLQKLKDQLGISAVVSGDISEVHGNANWITERASAVGLKAFLPLWYKDREEVMDLLLKFNFEVVLTMVKSPWLDESFLARKIDSQLIGEFQRKGKENGLDLCGEQGEYHTMVTNGPGYRSPVLVNSFQISQYEESLHLSEITLSLDGNYEVPTLEKHKNCISCGIPFSCYTQGCWCAELPMIMPMENITDCLCPNCLKTAINKKLVENKLKRVE</sequence>
<dbReference type="Gene3D" id="3.40.50.620">
    <property type="entry name" value="HUPs"/>
    <property type="match status" value="1"/>
</dbReference>
<protein>
    <submittedName>
        <fullName evidence="2">Diphthine--ammonia ligase</fullName>
        <ecNumber evidence="2">6.3.1.14</ecNumber>
    </submittedName>
</protein>
<feature type="domain" description="Diphthamide synthase" evidence="1">
    <location>
        <begin position="10"/>
        <end position="219"/>
    </location>
</feature>
<dbReference type="PANTHER" id="PTHR12196">
    <property type="entry name" value="DOMAIN OF UNKNOWN FUNCTION 71 DUF71 -CONTAINING PROTEIN"/>
    <property type="match status" value="1"/>
</dbReference>
<organism evidence="2 3">
    <name type="scientific">Fluviicola chungangensis</name>
    <dbReference type="NCBI Taxonomy" id="2597671"/>
    <lineage>
        <taxon>Bacteria</taxon>
        <taxon>Pseudomonadati</taxon>
        <taxon>Bacteroidota</taxon>
        <taxon>Flavobacteriia</taxon>
        <taxon>Flavobacteriales</taxon>
        <taxon>Crocinitomicaceae</taxon>
        <taxon>Fluviicola</taxon>
    </lineage>
</organism>
<dbReference type="EMBL" id="VLPL01000001">
    <property type="protein sequence ID" value="TSJ48011.1"/>
    <property type="molecule type" value="Genomic_DNA"/>
</dbReference>